<feature type="transmembrane region" description="Helical" evidence="1">
    <location>
        <begin position="15"/>
        <end position="34"/>
    </location>
</feature>
<dbReference type="AlphaFoldDB" id="A0A9W4X0L3"/>
<evidence type="ECO:0000313" key="2">
    <source>
        <dbReference type="EMBL" id="CAI2199940.1"/>
    </source>
</evidence>
<protein>
    <submittedName>
        <fullName evidence="2">937_t:CDS:1</fullName>
    </submittedName>
</protein>
<keyword evidence="1" id="KW-0812">Transmembrane</keyword>
<keyword evidence="3" id="KW-1185">Reference proteome</keyword>
<comment type="caution">
    <text evidence="2">The sequence shown here is derived from an EMBL/GenBank/DDBJ whole genome shotgun (WGS) entry which is preliminary data.</text>
</comment>
<gene>
    <name evidence="2" type="ORF">FWILDA_LOCUS19323</name>
</gene>
<evidence type="ECO:0000313" key="3">
    <source>
        <dbReference type="Proteomes" id="UP001153678"/>
    </source>
</evidence>
<name>A0A9W4X0L3_9GLOM</name>
<proteinExistence type="predicted"/>
<sequence length="52" mass="5857">DHSCNVLLNLSTMPILSLELAIQILTPYLFINLITSPRNLTPPSTIRYFLGQ</sequence>
<organism evidence="2 3">
    <name type="scientific">Funneliformis geosporum</name>
    <dbReference type="NCBI Taxonomy" id="1117311"/>
    <lineage>
        <taxon>Eukaryota</taxon>
        <taxon>Fungi</taxon>
        <taxon>Fungi incertae sedis</taxon>
        <taxon>Mucoromycota</taxon>
        <taxon>Glomeromycotina</taxon>
        <taxon>Glomeromycetes</taxon>
        <taxon>Glomerales</taxon>
        <taxon>Glomeraceae</taxon>
        <taxon>Funneliformis</taxon>
    </lineage>
</organism>
<feature type="non-terminal residue" evidence="2">
    <location>
        <position position="52"/>
    </location>
</feature>
<accession>A0A9W4X0L3</accession>
<keyword evidence="1" id="KW-1133">Transmembrane helix</keyword>
<dbReference type="EMBL" id="CAMKVN010022787">
    <property type="protein sequence ID" value="CAI2199940.1"/>
    <property type="molecule type" value="Genomic_DNA"/>
</dbReference>
<evidence type="ECO:0000256" key="1">
    <source>
        <dbReference type="SAM" id="Phobius"/>
    </source>
</evidence>
<dbReference type="Proteomes" id="UP001153678">
    <property type="component" value="Unassembled WGS sequence"/>
</dbReference>
<feature type="non-terminal residue" evidence="2">
    <location>
        <position position="1"/>
    </location>
</feature>
<keyword evidence="1" id="KW-0472">Membrane</keyword>
<reference evidence="2" key="1">
    <citation type="submission" date="2022-08" db="EMBL/GenBank/DDBJ databases">
        <authorList>
            <person name="Kallberg Y."/>
            <person name="Tangrot J."/>
            <person name="Rosling A."/>
        </authorList>
    </citation>
    <scope>NUCLEOTIDE SEQUENCE</scope>
    <source>
        <strain evidence="2">Wild A</strain>
    </source>
</reference>